<dbReference type="RefSeq" id="WP_211144291.1">
    <property type="nucleotide sequence ID" value="NZ_JAEEGB010000035.1"/>
</dbReference>
<sequence length="757" mass="85790">MVNNKNISQYYYRNEDGIVVYKIESCKWLQDGNLKKSFRCYSKDKKGEWINDFKSIEPVLYMLPSVIKSIKNNETIIYVEDEKSADALKNMGFTATTTFGGLKSFNKFSKNYAQQIKRANLIIFPNNSNHSKQYSKTVYNSFKSCCKSIGIINLPDLKENMSIAEWINNGVTPELIENLITGADLIEKNTNYNSPIHVEDGCYYKNYKGRKIFITNFIIEAKYIIISLYEELIKCELKLCNSNHVVERTFTPQDFNDALSFKKAVNSFALVFNGSNSDLQHIKAKISSDTTNIINGVSYEGFHKLNKKWFFVDNDSAVSEELYHNSSAIVLEDFREAHSNLLEFSCITKEELQILAPSLFNFNDLSVTATLIPYLCGLFLKGKLEHIGIKYNHLLIEGQSGSGKSQTLENIAAPLLGYRGNILDASTCTNFAFTKLASSSNFLPLIIDEYKPKKIGTYRVNLISNIMRNSYDAHKTIKGTQNLGKNIEFIPRSSVILCGEMGITETANIERSLKIFLSTSNLNKDTKNHFTNLKENSLLLSKLGNSLLMGGLKMSEENLKATYDMFFKKFSGDNIHNERIKQSITNALLGLALLLEIFENLGLNFKEASGYSSKDIETALKASVIKELLEDNTKSKSVVDISLEAFNRMAANGNLVRGADYDCTKDSDGDKVLRLNYTVFYDRFLKYCKDHNLDIEVLTLGSFKKQISKMSYCKFYNKPTCFHVANTFNGTKKTFRAAVLVVDNLKENNIDVDFMIE</sequence>
<gene>
    <name evidence="1" type="ORF">I6U51_19810</name>
</gene>
<comment type="caution">
    <text evidence="1">The sequence shown here is derived from an EMBL/GenBank/DDBJ whole genome shotgun (WGS) entry which is preliminary data.</text>
</comment>
<keyword evidence="2" id="KW-1185">Reference proteome</keyword>
<evidence type="ECO:0000313" key="1">
    <source>
        <dbReference type="EMBL" id="MBI6874919.1"/>
    </source>
</evidence>
<protein>
    <submittedName>
        <fullName evidence="1">Uncharacterized protein</fullName>
    </submittedName>
</protein>
<accession>A0A934M2X3</accession>
<organism evidence="1 2">
    <name type="scientific">Clostridium aciditolerans</name>
    <dbReference type="NCBI Taxonomy" id="339861"/>
    <lineage>
        <taxon>Bacteria</taxon>
        <taxon>Bacillati</taxon>
        <taxon>Bacillota</taxon>
        <taxon>Clostridia</taxon>
        <taxon>Eubacteriales</taxon>
        <taxon>Clostridiaceae</taxon>
        <taxon>Clostridium</taxon>
    </lineage>
</organism>
<proteinExistence type="predicted"/>
<dbReference type="EMBL" id="JAEEGB010000035">
    <property type="protein sequence ID" value="MBI6874919.1"/>
    <property type="molecule type" value="Genomic_DNA"/>
</dbReference>
<reference evidence="1" key="1">
    <citation type="submission" date="2020-12" db="EMBL/GenBank/DDBJ databases">
        <title>Clostridium thailandense sp. nov., a novel acetogenic bacterium isolated from peat land soil in Thailand.</title>
        <authorList>
            <person name="Chaikitkaew S."/>
            <person name="Birkeland N.K."/>
        </authorList>
    </citation>
    <scope>NUCLEOTIDE SEQUENCE</scope>
    <source>
        <strain evidence="1">DSM 17425</strain>
    </source>
</reference>
<dbReference type="AlphaFoldDB" id="A0A934M2X3"/>
<evidence type="ECO:0000313" key="2">
    <source>
        <dbReference type="Proteomes" id="UP000622687"/>
    </source>
</evidence>
<dbReference type="Proteomes" id="UP000622687">
    <property type="component" value="Unassembled WGS sequence"/>
</dbReference>
<name>A0A934M2X3_9CLOT</name>